<dbReference type="AlphaFoldDB" id="A0A397UBR7"/>
<proteinExistence type="predicted"/>
<keyword evidence="3" id="KW-1185">Reference proteome</keyword>
<evidence type="ECO:0000313" key="2">
    <source>
        <dbReference type="EMBL" id="RIB06538.1"/>
    </source>
</evidence>
<dbReference type="Proteomes" id="UP000266673">
    <property type="component" value="Unassembled WGS sequence"/>
</dbReference>
<gene>
    <name evidence="2" type="ORF">C2G38_2046716</name>
</gene>
<accession>A0A397UBR7</accession>
<feature type="region of interest" description="Disordered" evidence="1">
    <location>
        <begin position="107"/>
        <end position="157"/>
    </location>
</feature>
<feature type="compositionally biased region" description="Basic and acidic residues" evidence="1">
    <location>
        <begin position="126"/>
        <end position="137"/>
    </location>
</feature>
<dbReference type="OrthoDB" id="2438468at2759"/>
<evidence type="ECO:0000313" key="3">
    <source>
        <dbReference type="Proteomes" id="UP000266673"/>
    </source>
</evidence>
<sequence>MSCKDLDAVEYDTTNVNFSHLDDLRGNHIFITEIHEEMIRKQHWGEGFGLMKKTLNLAIATGRVEELYAIHKDFIGEMENVVKSQVSCDDNIAEFALNLIGIKTKGRPKGSNNANVDIKGKRKQIPKSDQDDKENKAKRPRKILQDADLNVSESSKFKGRKCGICNEKGHNAHTCLRGS</sequence>
<name>A0A397UBR7_9GLOM</name>
<dbReference type="EMBL" id="QKWP01001797">
    <property type="protein sequence ID" value="RIB06538.1"/>
    <property type="molecule type" value="Genomic_DNA"/>
</dbReference>
<comment type="caution">
    <text evidence="2">The sequence shown here is derived from an EMBL/GenBank/DDBJ whole genome shotgun (WGS) entry which is preliminary data.</text>
</comment>
<evidence type="ECO:0000256" key="1">
    <source>
        <dbReference type="SAM" id="MobiDB-lite"/>
    </source>
</evidence>
<reference evidence="2 3" key="1">
    <citation type="submission" date="2018-06" db="EMBL/GenBank/DDBJ databases">
        <title>Comparative genomics reveals the genomic features of Rhizophagus irregularis, R. cerebriforme, R. diaphanum and Gigaspora rosea, and their symbiotic lifestyle signature.</title>
        <authorList>
            <person name="Morin E."/>
            <person name="San Clemente H."/>
            <person name="Chen E.C.H."/>
            <person name="De La Providencia I."/>
            <person name="Hainaut M."/>
            <person name="Kuo A."/>
            <person name="Kohler A."/>
            <person name="Murat C."/>
            <person name="Tang N."/>
            <person name="Roy S."/>
            <person name="Loubradou J."/>
            <person name="Henrissat B."/>
            <person name="Grigoriev I.V."/>
            <person name="Corradi N."/>
            <person name="Roux C."/>
            <person name="Martin F.M."/>
        </authorList>
    </citation>
    <scope>NUCLEOTIDE SEQUENCE [LARGE SCALE GENOMIC DNA]</scope>
    <source>
        <strain evidence="2 3">DAOM 194757</strain>
    </source>
</reference>
<organism evidence="2 3">
    <name type="scientific">Gigaspora rosea</name>
    <dbReference type="NCBI Taxonomy" id="44941"/>
    <lineage>
        <taxon>Eukaryota</taxon>
        <taxon>Fungi</taxon>
        <taxon>Fungi incertae sedis</taxon>
        <taxon>Mucoromycota</taxon>
        <taxon>Glomeromycotina</taxon>
        <taxon>Glomeromycetes</taxon>
        <taxon>Diversisporales</taxon>
        <taxon>Gigasporaceae</taxon>
        <taxon>Gigaspora</taxon>
    </lineage>
</organism>
<protein>
    <submittedName>
        <fullName evidence="2">Uncharacterized protein</fullName>
    </submittedName>
</protein>